<dbReference type="EMBL" id="CABHNT010000034">
    <property type="protein sequence ID" value="VUX34855.1"/>
    <property type="molecule type" value="Genomic_DNA"/>
</dbReference>
<gene>
    <name evidence="1" type="ORF">BLJG463_00073</name>
</gene>
<reference evidence="1 2" key="1">
    <citation type="submission" date="2019-07" db="EMBL/GenBank/DDBJ databases">
        <authorList>
            <person name="Hibberd C M."/>
            <person name="Gehrig L. J."/>
            <person name="Chang H.-W."/>
            <person name="Venkatesh S."/>
        </authorList>
    </citation>
    <scope>NUCLEOTIDE SEQUENCE [LARGE SCALE GENOMIC DNA]</scope>
    <source>
        <strain evidence="1">Bifidobacterium_longum_subsp_infantis_JG_Bg463</strain>
    </source>
</reference>
<proteinExistence type="predicted"/>
<evidence type="ECO:0000313" key="1">
    <source>
        <dbReference type="EMBL" id="VUX34855.1"/>
    </source>
</evidence>
<organism evidence="1 2">
    <name type="scientific">Bifidobacterium longum subsp. infantis</name>
    <dbReference type="NCBI Taxonomy" id="1682"/>
    <lineage>
        <taxon>Bacteria</taxon>
        <taxon>Bacillati</taxon>
        <taxon>Actinomycetota</taxon>
        <taxon>Actinomycetes</taxon>
        <taxon>Bifidobacteriales</taxon>
        <taxon>Bifidobacteriaceae</taxon>
        <taxon>Bifidobacterium</taxon>
    </lineage>
</organism>
<dbReference type="Proteomes" id="UP000345266">
    <property type="component" value="Unassembled WGS sequence"/>
</dbReference>
<sequence>MADEDSWLIDFPTLGHLVCAWIERHCRQPDGPLRGRPVVLSDWQYWLAANRWRIREDAPYVPPEEVTVDNPMVLNQAFEYRMTLTVGPQKWGKGPCTAFFTAAEGCGPTIFDGWAREGDMYRCADNGCPCGWEWPYNPGEPKGRRHPSPLIQLTANSEEQVRNIYRPLVATILLGPLKELMRVRDTFIRILQPGREGEADALDLDRIDVVTASAKSRLGNPITDAEQDEAGLYTKSNGMIAVATTQRRGAAGMGGRTHAWTNAWDPGEDSYAQQVFENAEDDVFVFYRNPDLAKSLRHRDGRPLDFNLKSERLKMLEYVYRGSPWVDLNSIESEAKALMKTDPTQAERFFGNRLVQGGGAWLEDGLWESCYAGA</sequence>
<dbReference type="RefSeq" id="WP_015713624.1">
    <property type="nucleotide sequence ID" value="NZ_CABHND010000037.1"/>
</dbReference>
<dbReference type="AlphaFoldDB" id="A0A1S2VW37"/>
<name>A0A1S2VW37_BIFLI</name>
<evidence type="ECO:0000313" key="2">
    <source>
        <dbReference type="Proteomes" id="UP000345266"/>
    </source>
</evidence>
<accession>A0A1S2VW37</accession>
<protein>
    <submittedName>
        <fullName evidence="1">Uncharacterized protein</fullName>
    </submittedName>
</protein>